<evidence type="ECO:0000313" key="2">
    <source>
        <dbReference type="EMBL" id="MFC5662702.1"/>
    </source>
</evidence>
<proteinExistence type="predicted"/>
<dbReference type="InterPro" id="IPR036388">
    <property type="entry name" value="WH-like_DNA-bd_sf"/>
</dbReference>
<dbReference type="EMBL" id="JBHSOF010000005">
    <property type="protein sequence ID" value="MFC5662702.1"/>
    <property type="molecule type" value="Genomic_DNA"/>
</dbReference>
<feature type="domain" description="Transcription regulator PadR N-terminal" evidence="1">
    <location>
        <begin position="6"/>
        <end position="79"/>
    </location>
</feature>
<reference evidence="3" key="1">
    <citation type="journal article" date="2019" name="Int. J. Syst. Evol. Microbiol.">
        <title>The Global Catalogue of Microorganisms (GCM) 10K type strain sequencing project: providing services to taxonomists for standard genome sequencing and annotation.</title>
        <authorList>
            <consortium name="The Broad Institute Genomics Platform"/>
            <consortium name="The Broad Institute Genome Sequencing Center for Infectious Disease"/>
            <person name="Wu L."/>
            <person name="Ma J."/>
        </authorList>
    </citation>
    <scope>NUCLEOTIDE SEQUENCE [LARGE SCALE GENOMIC DNA]</scope>
    <source>
        <strain evidence="3">CGMCC 4.1437</strain>
    </source>
</reference>
<dbReference type="InterPro" id="IPR036390">
    <property type="entry name" value="WH_DNA-bd_sf"/>
</dbReference>
<dbReference type="Proteomes" id="UP001595975">
    <property type="component" value="Unassembled WGS sequence"/>
</dbReference>
<dbReference type="RefSeq" id="WP_380224312.1">
    <property type="nucleotide sequence ID" value="NZ_JBHSOF010000005.1"/>
</dbReference>
<evidence type="ECO:0000313" key="3">
    <source>
        <dbReference type="Proteomes" id="UP001595975"/>
    </source>
</evidence>
<name>A0ABW0WYP8_9ACTN</name>
<comment type="caution">
    <text evidence="2">The sequence shown here is derived from an EMBL/GenBank/DDBJ whole genome shotgun (WGS) entry which is preliminary data.</text>
</comment>
<dbReference type="PANTHER" id="PTHR33169">
    <property type="entry name" value="PADR-FAMILY TRANSCRIPTIONAL REGULATOR"/>
    <property type="match status" value="1"/>
</dbReference>
<dbReference type="InterPro" id="IPR052509">
    <property type="entry name" value="Metal_resp_DNA-bind_regulator"/>
</dbReference>
<dbReference type="InterPro" id="IPR005149">
    <property type="entry name" value="Tscrpt_reg_PadR_N"/>
</dbReference>
<accession>A0ABW0WYP8</accession>
<dbReference type="PANTHER" id="PTHR33169:SF26">
    <property type="entry name" value="CONSERVED PROTEIN"/>
    <property type="match status" value="1"/>
</dbReference>
<gene>
    <name evidence="2" type="ORF">ACFP3U_06850</name>
</gene>
<dbReference type="Pfam" id="PF03551">
    <property type="entry name" value="PadR"/>
    <property type="match status" value="1"/>
</dbReference>
<keyword evidence="3" id="KW-1185">Reference proteome</keyword>
<protein>
    <submittedName>
        <fullName evidence="2">PadR family transcriptional regulator</fullName>
    </submittedName>
</protein>
<sequence>MLTLAILGFLYDEPLHGYQLKARITGLTGHVRPVSDGALYPAITRLEKAGLLRRRTEPGTGAAPRQVLELTAEGRAELERRLTEPEEVEISDQIRFFTVATFLDRLTDPARQAAVLRRRLAFLEAPSSFFYDADGRPVAAEQEGNPFRRGMLLVARASGAAERAWLAETIADLERLASNP</sequence>
<dbReference type="Gene3D" id="1.10.10.10">
    <property type="entry name" value="Winged helix-like DNA-binding domain superfamily/Winged helix DNA-binding domain"/>
    <property type="match status" value="1"/>
</dbReference>
<evidence type="ECO:0000259" key="1">
    <source>
        <dbReference type="Pfam" id="PF03551"/>
    </source>
</evidence>
<dbReference type="SUPFAM" id="SSF46785">
    <property type="entry name" value="Winged helix' DNA-binding domain"/>
    <property type="match status" value="1"/>
</dbReference>
<organism evidence="2 3">
    <name type="scientific">Kitasatospora misakiensis</name>
    <dbReference type="NCBI Taxonomy" id="67330"/>
    <lineage>
        <taxon>Bacteria</taxon>
        <taxon>Bacillati</taxon>
        <taxon>Actinomycetota</taxon>
        <taxon>Actinomycetes</taxon>
        <taxon>Kitasatosporales</taxon>
        <taxon>Streptomycetaceae</taxon>
        <taxon>Kitasatospora</taxon>
    </lineage>
</organism>